<dbReference type="AlphaFoldDB" id="A0A091AVV5"/>
<organism evidence="1 2">
    <name type="scientific">Arenimonas oryziterrae DSM 21050 = YC6267</name>
    <dbReference type="NCBI Taxonomy" id="1121015"/>
    <lineage>
        <taxon>Bacteria</taxon>
        <taxon>Pseudomonadati</taxon>
        <taxon>Pseudomonadota</taxon>
        <taxon>Gammaproteobacteria</taxon>
        <taxon>Lysobacterales</taxon>
        <taxon>Lysobacteraceae</taxon>
        <taxon>Arenimonas</taxon>
    </lineage>
</organism>
<comment type="caution">
    <text evidence="1">The sequence shown here is derived from an EMBL/GenBank/DDBJ whole genome shotgun (WGS) entry which is preliminary data.</text>
</comment>
<dbReference type="RefSeq" id="WP_022969957.1">
    <property type="nucleotide sequence ID" value="NZ_ATVD01000004.1"/>
</dbReference>
<proteinExistence type="predicted"/>
<evidence type="ECO:0000313" key="1">
    <source>
        <dbReference type="EMBL" id="KFN42814.1"/>
    </source>
</evidence>
<dbReference type="OrthoDB" id="9817828at2"/>
<reference evidence="1 2" key="1">
    <citation type="submission" date="2013-09" db="EMBL/GenBank/DDBJ databases">
        <title>Genome sequencing of Arenimonas oryziterrae.</title>
        <authorList>
            <person name="Chen F."/>
            <person name="Wang G."/>
        </authorList>
    </citation>
    <scope>NUCLEOTIDE SEQUENCE [LARGE SCALE GENOMIC DNA]</scope>
    <source>
        <strain evidence="1 2">YC6267</strain>
    </source>
</reference>
<keyword evidence="2" id="KW-1185">Reference proteome</keyword>
<dbReference type="PATRIC" id="fig|1121015.4.peg.1840"/>
<evidence type="ECO:0000313" key="2">
    <source>
        <dbReference type="Proteomes" id="UP000029385"/>
    </source>
</evidence>
<protein>
    <submittedName>
        <fullName evidence="1">Uncharacterized protein</fullName>
    </submittedName>
</protein>
<dbReference type="EMBL" id="AVCI01000007">
    <property type="protein sequence ID" value="KFN42814.1"/>
    <property type="molecule type" value="Genomic_DNA"/>
</dbReference>
<name>A0A091AVV5_9GAMM</name>
<gene>
    <name evidence="1" type="ORF">N789_11835</name>
</gene>
<dbReference type="STRING" id="1121015.GCA_000420545_02355"/>
<accession>A0A091AVV5</accession>
<sequence length="316" mass="34159">MTHNAETRYLASRCPTCGAPKSRPSQTAYVYCDFCGSLADYDFRKACEIPQQMPGPVYQNLVAALQKKTAAALAAGDRKTYRDLQLKLYEAWVDACPNAVPPRVRDAEYKAAYVANLADAGTVAAFDPQSVALSERMNAATVAIKWITGKPGVPPRVHPDSFAPVLDAVLASLEYALSDAVQSQITPHPDMAPPALQKRMSQAMFVQGWLPYLDEANAKALLERTGLAQEYVTAPPLHGENAACGHCKAAVEVFPGAKRVVCDSCGHQLRVDRRLACDGCGTHLLLDGGGNAVNCPFCQRRLERIAVPFEWPGIAT</sequence>
<dbReference type="Proteomes" id="UP000029385">
    <property type="component" value="Unassembled WGS sequence"/>
</dbReference>